<dbReference type="PROSITE" id="PS51194">
    <property type="entry name" value="HELICASE_CTER"/>
    <property type="match status" value="1"/>
</dbReference>
<dbReference type="PROSITE" id="PS51192">
    <property type="entry name" value="HELICASE_ATP_BIND_1"/>
    <property type="match status" value="1"/>
</dbReference>
<accession>A0A1A0DCQ5</accession>
<dbReference type="PATRIC" id="fig|438.15.peg.1096"/>
<evidence type="ECO:0000313" key="4">
    <source>
        <dbReference type="Proteomes" id="UP000093796"/>
    </source>
</evidence>
<dbReference type="PANTHER" id="PTHR47396">
    <property type="entry name" value="TYPE I RESTRICTION ENZYME ECOKI R PROTEIN"/>
    <property type="match status" value="1"/>
</dbReference>
<dbReference type="Pfam" id="PF00271">
    <property type="entry name" value="Helicase_C"/>
    <property type="match status" value="1"/>
</dbReference>
<dbReference type="GO" id="GO:0016787">
    <property type="term" value="F:hydrolase activity"/>
    <property type="evidence" value="ECO:0007669"/>
    <property type="project" value="UniProtKB-KW"/>
</dbReference>
<dbReference type="RefSeq" id="WP_081273904.1">
    <property type="nucleotide sequence ID" value="NZ_LYUD01000099.1"/>
</dbReference>
<dbReference type="SMART" id="SM00490">
    <property type="entry name" value="HELICc"/>
    <property type="match status" value="1"/>
</dbReference>
<dbReference type="Proteomes" id="UP000093796">
    <property type="component" value="Unassembled WGS sequence"/>
</dbReference>
<feature type="domain" description="Helicase C-terminal" evidence="2">
    <location>
        <begin position="228"/>
        <end position="390"/>
    </location>
</feature>
<protein>
    <submittedName>
        <fullName evidence="3">51.5 kDa protein</fullName>
        <ecNumber evidence="3">3.6.4.-</ecNumber>
    </submittedName>
</protein>
<dbReference type="GO" id="GO:0003677">
    <property type="term" value="F:DNA binding"/>
    <property type="evidence" value="ECO:0007669"/>
    <property type="project" value="InterPro"/>
</dbReference>
<dbReference type="InterPro" id="IPR027417">
    <property type="entry name" value="P-loop_NTPase"/>
</dbReference>
<keyword evidence="3" id="KW-0378">Hydrolase</keyword>
<gene>
    <name evidence="3" type="primary">irc3</name>
    <name evidence="3" type="ORF">SRCM100623_00951</name>
</gene>
<reference evidence="3 4" key="1">
    <citation type="submission" date="2016-05" db="EMBL/GenBank/DDBJ databases">
        <title>Genome sequencing of Acetobacter pasteurianus strain SRCM100623.</title>
        <authorList>
            <person name="Song Y.R."/>
        </authorList>
    </citation>
    <scope>NUCLEOTIDE SEQUENCE [LARGE SCALE GENOMIC DNA]</scope>
    <source>
        <strain evidence="3 4">SRCM100623</strain>
    </source>
</reference>
<dbReference type="InterPro" id="IPR014001">
    <property type="entry name" value="Helicase_ATP-bd"/>
</dbReference>
<dbReference type="Pfam" id="PF04851">
    <property type="entry name" value="ResIII"/>
    <property type="match status" value="1"/>
</dbReference>
<comment type="caution">
    <text evidence="3">The sequence shown here is derived from an EMBL/GenBank/DDBJ whole genome shotgun (WGS) entry which is preliminary data.</text>
</comment>
<dbReference type="InterPro" id="IPR006935">
    <property type="entry name" value="Helicase/UvrB_N"/>
</dbReference>
<dbReference type="SMART" id="SM00487">
    <property type="entry name" value="DEXDc"/>
    <property type="match status" value="1"/>
</dbReference>
<dbReference type="GO" id="GO:0005524">
    <property type="term" value="F:ATP binding"/>
    <property type="evidence" value="ECO:0007669"/>
    <property type="project" value="InterPro"/>
</dbReference>
<dbReference type="Gene3D" id="3.40.50.300">
    <property type="entry name" value="P-loop containing nucleotide triphosphate hydrolases"/>
    <property type="match status" value="2"/>
</dbReference>
<dbReference type="InterPro" id="IPR050742">
    <property type="entry name" value="Helicase_Restrict-Modif_Enz"/>
</dbReference>
<dbReference type="PANTHER" id="PTHR47396:SF1">
    <property type="entry name" value="ATP-DEPENDENT HELICASE IRC3-RELATED"/>
    <property type="match status" value="1"/>
</dbReference>
<dbReference type="InterPro" id="IPR001650">
    <property type="entry name" value="Helicase_C-like"/>
</dbReference>
<organism evidence="3 4">
    <name type="scientific">Acetobacter pasteurianus</name>
    <name type="common">Acetobacter turbidans</name>
    <dbReference type="NCBI Taxonomy" id="438"/>
    <lineage>
        <taxon>Bacteria</taxon>
        <taxon>Pseudomonadati</taxon>
        <taxon>Pseudomonadota</taxon>
        <taxon>Alphaproteobacteria</taxon>
        <taxon>Acetobacterales</taxon>
        <taxon>Acetobacteraceae</taxon>
        <taxon>Acetobacter</taxon>
    </lineage>
</organism>
<evidence type="ECO:0000259" key="2">
    <source>
        <dbReference type="PROSITE" id="PS51194"/>
    </source>
</evidence>
<dbReference type="OrthoDB" id="9803459at2"/>
<dbReference type="SUPFAM" id="SSF52540">
    <property type="entry name" value="P-loop containing nucleoside triphosphate hydrolases"/>
    <property type="match status" value="1"/>
</dbReference>
<dbReference type="EMBL" id="LYUD01000099">
    <property type="protein sequence ID" value="OAZ72412.1"/>
    <property type="molecule type" value="Genomic_DNA"/>
</dbReference>
<evidence type="ECO:0000313" key="3">
    <source>
        <dbReference type="EMBL" id="OAZ72412.1"/>
    </source>
</evidence>
<dbReference type="AlphaFoldDB" id="A0A1A0DCQ5"/>
<dbReference type="GO" id="GO:0005829">
    <property type="term" value="C:cytosol"/>
    <property type="evidence" value="ECO:0007669"/>
    <property type="project" value="TreeGrafter"/>
</dbReference>
<sequence>MAVHATDGKLRLRDYQEEAVAQTWEWLNYNAGCPIIEAPVGAGKSIIMAEIMRQACEDWPDTRILMITHSAELVKQNHAKLKAIWPSAPAGIYAAGLGRKELHAQILFCTIQSIWKKAYDLGRVHLIVVDEAHTIGRKEKTMWGRFLKDTAICNADHRMIGLTGTPWRLDSGSLVEGDDRLFHGISYRIAMIDLINRGYLVPVVSRPTSLKVDTQGIRKTAGDYNIGQLTKAVDDVIEQAVDDFIQRGAERRTWMIFAPSVENAFHIQKSVQERGVTCAIVTADTPADERERILSGMRTGNIRSAVSVGTLTTGIDVPPVDMVVGLRPTMSSALVIQMVGRGMRLSPDTEKTDCLLVDYAGWLQQHGPIDLIEPPRRKGEGVAPRKECPECKTSLPIHIMDCPTCGYAFPPPEKEDARLYASDLPALSTQIKPQRVQVTDVRYRRHKSRSEKPDSLCVEYTCGLSEFKEWVCIDHTGYARTKAVQWWAKARKPELAGQPAPYTLDEALSRVSELRMPSEIEVKKTGKYFEVTRQFYASEMVPA</sequence>
<feature type="domain" description="Helicase ATP-binding" evidence="1">
    <location>
        <begin position="35"/>
        <end position="166"/>
    </location>
</feature>
<proteinExistence type="predicted"/>
<name>A0A1A0DCQ5_ACEPA</name>
<evidence type="ECO:0000259" key="1">
    <source>
        <dbReference type="PROSITE" id="PS51192"/>
    </source>
</evidence>
<dbReference type="EC" id="3.6.4.-" evidence="3"/>